<comment type="cofactor">
    <cofactor evidence="1 13">
        <name>pyridoxal 5'-phosphate</name>
        <dbReference type="ChEBI" id="CHEBI:597326"/>
    </cofactor>
</comment>
<dbReference type="GO" id="GO:0009102">
    <property type="term" value="P:biotin biosynthetic process"/>
    <property type="evidence" value="ECO:0007669"/>
    <property type="project" value="UniProtKB-KW"/>
</dbReference>
<evidence type="ECO:0000313" key="16">
    <source>
        <dbReference type="Proteomes" id="UP000004816"/>
    </source>
</evidence>
<evidence type="ECO:0000256" key="5">
    <source>
        <dbReference type="ARBA" id="ARBA00013187"/>
    </source>
</evidence>
<evidence type="ECO:0000256" key="11">
    <source>
        <dbReference type="ARBA" id="ARBA00033381"/>
    </source>
</evidence>
<sequence length="383" mass="39446">MPEAARPLFQAWLEETACRREQLGLRRTPGPKPVMADLLDFASNDYLGLSQDPRVLDGATLALKEFGAGSTASRLVTGTTELHEALEGNLAAFFGSEAALVFSSGYLANLAAVSALGGSDALIVSDAGVHASLIDACRLSRSRVVVVPSDSVEAARRALADRAEPRALVVVDSVSSVDGSLAPLTELHQVCQEFGAVLVADEAHALGVVGPGGRGHAHACGLAGKPDVVLTATLSKSLGGQGGAVLSSGAVREHLLNTARSFIFDTALAPASVGAAAAALAVLAAEPSLAQHVRERSLELAELLGLPEPPQSSVLSVVLGDPSLAVAVAAACREQGVLVGCFRPPSVPEGTSRVRFAVKASHTSADVRRAAEVFHESRRICQR</sequence>
<feature type="domain" description="Aminotransferase class I/classII large" evidence="14">
    <location>
        <begin position="37"/>
        <end position="373"/>
    </location>
</feature>
<evidence type="ECO:0000256" key="4">
    <source>
        <dbReference type="ARBA" id="ARBA00011738"/>
    </source>
</evidence>
<comment type="catalytic activity">
    <reaction evidence="12">
        <text>6-carboxyhexanoyl-[ACP] + L-alanine + H(+) = (8S)-8-amino-7-oxononanoate + holo-[ACP] + CO2</text>
        <dbReference type="Rhea" id="RHEA:42288"/>
        <dbReference type="Rhea" id="RHEA-COMP:9685"/>
        <dbReference type="Rhea" id="RHEA-COMP:9955"/>
        <dbReference type="ChEBI" id="CHEBI:15378"/>
        <dbReference type="ChEBI" id="CHEBI:16526"/>
        <dbReference type="ChEBI" id="CHEBI:57972"/>
        <dbReference type="ChEBI" id="CHEBI:64479"/>
        <dbReference type="ChEBI" id="CHEBI:78846"/>
        <dbReference type="ChEBI" id="CHEBI:149468"/>
        <dbReference type="EC" id="2.3.1.47"/>
    </reaction>
</comment>
<evidence type="ECO:0000256" key="8">
    <source>
        <dbReference type="ARBA" id="ARBA00022898"/>
    </source>
</evidence>
<dbReference type="InterPro" id="IPR015422">
    <property type="entry name" value="PyrdxlP-dep_Trfase_small"/>
</dbReference>
<dbReference type="GO" id="GO:0030170">
    <property type="term" value="F:pyridoxal phosphate binding"/>
    <property type="evidence" value="ECO:0007669"/>
    <property type="project" value="InterPro"/>
</dbReference>
<accession>E5XLK4</accession>
<dbReference type="Proteomes" id="UP000004816">
    <property type="component" value="Unassembled WGS sequence"/>
</dbReference>
<comment type="similarity">
    <text evidence="3">Belongs to the class-II pyridoxal-phosphate-dependent aminotransferase family. BioF subfamily.</text>
</comment>
<reference evidence="15 16" key="1">
    <citation type="journal article" date="2011" name="Stand. Genomic Sci.">
        <title>High quality draft genome sequence of Segniliparus rugosus CDC 945(T)= (ATCC BAA-974(T)).</title>
        <authorList>
            <person name="Earl A.M."/>
            <person name="Desjardins C.A."/>
            <person name="Fitzgerald M.G."/>
            <person name="Arachchi H.M."/>
            <person name="Zeng Q."/>
            <person name="Mehta T."/>
            <person name="Griggs A."/>
            <person name="Birren B.W."/>
            <person name="Toney N.C."/>
            <person name="Carr J."/>
            <person name="Posey J."/>
            <person name="Butler W.R."/>
        </authorList>
    </citation>
    <scope>NUCLEOTIDE SEQUENCE [LARGE SCALE GENOMIC DNA]</scope>
    <source>
        <strain evidence="16">ATCC BAA-974 / DSM 45345 / CCUG 50838 / CIP 108380 / JCM 13579 / CDC 945</strain>
    </source>
</reference>
<comment type="pathway">
    <text evidence="2">Cofactor biosynthesis; biotin biosynthesis.</text>
</comment>
<evidence type="ECO:0000256" key="3">
    <source>
        <dbReference type="ARBA" id="ARBA00010008"/>
    </source>
</evidence>
<protein>
    <recommendedName>
        <fullName evidence="5">8-amino-7-oxononanoate synthase</fullName>
        <ecNumber evidence="5">2.3.1.47</ecNumber>
    </recommendedName>
    <alternativeName>
        <fullName evidence="10">7-keto-8-amino-pelargonic acid synthase</fullName>
    </alternativeName>
    <alternativeName>
        <fullName evidence="11">8-amino-7-ketopelargonate synthase</fullName>
    </alternativeName>
</protein>
<dbReference type="InterPro" id="IPR001917">
    <property type="entry name" value="Aminotrans_II_pyridoxalP_BS"/>
</dbReference>
<dbReference type="eggNOG" id="COG0156">
    <property type="taxonomic scope" value="Bacteria"/>
</dbReference>
<dbReference type="EMBL" id="ACZI02000003">
    <property type="protein sequence ID" value="EFV14777.1"/>
    <property type="molecule type" value="Genomic_DNA"/>
</dbReference>
<dbReference type="InterPro" id="IPR004839">
    <property type="entry name" value="Aminotransferase_I/II_large"/>
</dbReference>
<dbReference type="GO" id="GO:0008710">
    <property type="term" value="F:8-amino-7-oxononanoate synthase activity"/>
    <property type="evidence" value="ECO:0007669"/>
    <property type="project" value="UniProtKB-EC"/>
</dbReference>
<evidence type="ECO:0000256" key="10">
    <source>
        <dbReference type="ARBA" id="ARBA00032610"/>
    </source>
</evidence>
<dbReference type="AlphaFoldDB" id="E5XLK4"/>
<evidence type="ECO:0000256" key="1">
    <source>
        <dbReference type="ARBA" id="ARBA00001933"/>
    </source>
</evidence>
<dbReference type="EC" id="2.3.1.47" evidence="5"/>
<dbReference type="HOGENOM" id="CLU_015846_11_2_11"/>
<evidence type="ECO:0000256" key="13">
    <source>
        <dbReference type="RuleBase" id="RU003693"/>
    </source>
</evidence>
<comment type="caution">
    <text evidence="15">The sequence shown here is derived from an EMBL/GenBank/DDBJ whole genome shotgun (WGS) entry which is preliminary data.</text>
</comment>
<evidence type="ECO:0000256" key="2">
    <source>
        <dbReference type="ARBA" id="ARBA00004746"/>
    </source>
</evidence>
<evidence type="ECO:0000259" key="14">
    <source>
        <dbReference type="Pfam" id="PF00155"/>
    </source>
</evidence>
<dbReference type="InterPro" id="IPR050087">
    <property type="entry name" value="AON_synthase_class-II"/>
</dbReference>
<evidence type="ECO:0000256" key="7">
    <source>
        <dbReference type="ARBA" id="ARBA00022756"/>
    </source>
</evidence>
<dbReference type="InterPro" id="IPR015421">
    <property type="entry name" value="PyrdxlP-dep_Trfase_major"/>
</dbReference>
<evidence type="ECO:0000256" key="9">
    <source>
        <dbReference type="ARBA" id="ARBA00023315"/>
    </source>
</evidence>
<keyword evidence="9" id="KW-0012">Acyltransferase</keyword>
<dbReference type="Pfam" id="PF00155">
    <property type="entry name" value="Aminotran_1_2"/>
    <property type="match status" value="1"/>
</dbReference>
<dbReference type="Gene3D" id="3.90.1150.10">
    <property type="entry name" value="Aspartate Aminotransferase, domain 1"/>
    <property type="match status" value="1"/>
</dbReference>
<evidence type="ECO:0000256" key="12">
    <source>
        <dbReference type="ARBA" id="ARBA00047715"/>
    </source>
</evidence>
<dbReference type="OrthoDB" id="9807157at2"/>
<dbReference type="RefSeq" id="WP_007467288.1">
    <property type="nucleotide sequence ID" value="NZ_KI391954.1"/>
</dbReference>
<keyword evidence="7" id="KW-0093">Biotin biosynthesis</keyword>
<gene>
    <name evidence="15" type="ORF">HMPREF9336_00373</name>
</gene>
<dbReference type="InterPro" id="IPR015424">
    <property type="entry name" value="PyrdxlP-dep_Trfase"/>
</dbReference>
<organism evidence="15 16">
    <name type="scientific">Segniliparus rugosus (strain ATCC BAA-974 / DSM 45345 / CCUG 50838 / CIP 108380 / JCM 13579 / CDC 945)</name>
    <dbReference type="NCBI Taxonomy" id="679197"/>
    <lineage>
        <taxon>Bacteria</taxon>
        <taxon>Bacillati</taxon>
        <taxon>Actinomycetota</taxon>
        <taxon>Actinomycetes</taxon>
        <taxon>Mycobacteriales</taxon>
        <taxon>Segniliparaceae</taxon>
        <taxon>Segniliparus</taxon>
    </lineage>
</organism>
<dbReference type="SUPFAM" id="SSF53383">
    <property type="entry name" value="PLP-dependent transferases"/>
    <property type="match status" value="1"/>
</dbReference>
<keyword evidence="8 13" id="KW-0663">Pyridoxal phosphate</keyword>
<dbReference type="Gene3D" id="3.40.640.10">
    <property type="entry name" value="Type I PLP-dependent aspartate aminotransferase-like (Major domain)"/>
    <property type="match status" value="1"/>
</dbReference>
<dbReference type="PANTHER" id="PTHR13693">
    <property type="entry name" value="CLASS II AMINOTRANSFERASE/8-AMINO-7-OXONONANOATE SYNTHASE"/>
    <property type="match status" value="1"/>
</dbReference>
<dbReference type="STRING" id="679197.HMPREF9336_00373"/>
<name>E5XLK4_SEGRC</name>
<comment type="subunit">
    <text evidence="4">Homodimer.</text>
</comment>
<keyword evidence="16" id="KW-1185">Reference proteome</keyword>
<dbReference type="PROSITE" id="PS00599">
    <property type="entry name" value="AA_TRANSFER_CLASS_2"/>
    <property type="match status" value="1"/>
</dbReference>
<keyword evidence="6" id="KW-0808">Transferase</keyword>
<evidence type="ECO:0000256" key="6">
    <source>
        <dbReference type="ARBA" id="ARBA00022679"/>
    </source>
</evidence>
<proteinExistence type="inferred from homology"/>
<evidence type="ECO:0000313" key="15">
    <source>
        <dbReference type="EMBL" id="EFV14777.1"/>
    </source>
</evidence>
<dbReference type="PANTHER" id="PTHR13693:SF100">
    <property type="entry name" value="8-AMINO-7-OXONONANOATE SYNTHASE"/>
    <property type="match status" value="1"/>
</dbReference>